<dbReference type="InterPro" id="IPR004158">
    <property type="entry name" value="DUF247_pln"/>
</dbReference>
<dbReference type="GO" id="GO:0015074">
    <property type="term" value="P:DNA integration"/>
    <property type="evidence" value="ECO:0007669"/>
    <property type="project" value="InterPro"/>
</dbReference>
<keyword evidence="1" id="KW-0645">Protease</keyword>
<dbReference type="EMBL" id="AM467247">
    <property type="protein sequence ID" value="CAN61658.1"/>
    <property type="molecule type" value="Genomic_DNA"/>
</dbReference>
<dbReference type="CDD" id="cd09272">
    <property type="entry name" value="RNase_HI_RT_Ty1"/>
    <property type="match status" value="1"/>
</dbReference>
<dbReference type="GO" id="GO:0003676">
    <property type="term" value="F:nucleic acid binding"/>
    <property type="evidence" value="ECO:0007669"/>
    <property type="project" value="InterPro"/>
</dbReference>
<dbReference type="InterPro" id="IPR029472">
    <property type="entry name" value="Copia-like_N"/>
</dbReference>
<dbReference type="PANTHER" id="PTHR11439:SF487">
    <property type="entry name" value="RNA-DIRECTED DNA POLYMERASE"/>
    <property type="match status" value="1"/>
</dbReference>
<feature type="domain" description="Integrase catalytic" evidence="3">
    <location>
        <begin position="744"/>
        <end position="918"/>
    </location>
</feature>
<feature type="compositionally biased region" description="Basic and acidic residues" evidence="2">
    <location>
        <begin position="27"/>
        <end position="36"/>
    </location>
</feature>
<protein>
    <recommendedName>
        <fullName evidence="3">Integrase catalytic domain-containing protein</fullName>
    </recommendedName>
</protein>
<dbReference type="SUPFAM" id="SSF56672">
    <property type="entry name" value="DNA/RNA polymerases"/>
    <property type="match status" value="1"/>
</dbReference>
<dbReference type="PROSITE" id="PS50994">
    <property type="entry name" value="INTEGRASE"/>
    <property type="match status" value="1"/>
</dbReference>
<evidence type="ECO:0000256" key="1">
    <source>
        <dbReference type="ARBA" id="ARBA00022750"/>
    </source>
</evidence>
<dbReference type="InterPro" id="IPR012337">
    <property type="entry name" value="RNaseH-like_sf"/>
</dbReference>
<dbReference type="Pfam" id="PF22936">
    <property type="entry name" value="Pol_BBD"/>
    <property type="match status" value="1"/>
</dbReference>
<name>A5BQ62_VITVI</name>
<evidence type="ECO:0000259" key="3">
    <source>
        <dbReference type="PROSITE" id="PS50994"/>
    </source>
</evidence>
<dbReference type="InterPro" id="IPR043502">
    <property type="entry name" value="DNA/RNA_pol_sf"/>
</dbReference>
<dbReference type="Pfam" id="PF03140">
    <property type="entry name" value="DUF247"/>
    <property type="match status" value="1"/>
</dbReference>
<evidence type="ECO:0000313" key="4">
    <source>
        <dbReference type="EMBL" id="CAN61658.1"/>
    </source>
</evidence>
<dbReference type="PANTHER" id="PTHR11439">
    <property type="entry name" value="GAG-POL-RELATED RETROTRANSPOSON"/>
    <property type="match status" value="1"/>
</dbReference>
<accession>A5BQ62</accession>
<feature type="region of interest" description="Disordered" evidence="2">
    <location>
        <begin position="575"/>
        <end position="605"/>
    </location>
</feature>
<dbReference type="GO" id="GO:0004190">
    <property type="term" value="F:aspartic-type endopeptidase activity"/>
    <property type="evidence" value="ECO:0007669"/>
    <property type="project" value="UniProtKB-KW"/>
</dbReference>
<dbReference type="InterPro" id="IPR001584">
    <property type="entry name" value="Integrase_cat-core"/>
</dbReference>
<feature type="region of interest" description="Disordered" evidence="2">
    <location>
        <begin position="1"/>
        <end position="38"/>
    </location>
</feature>
<keyword evidence="1" id="KW-0378">Hydrolase</keyword>
<evidence type="ECO:0000256" key="2">
    <source>
        <dbReference type="SAM" id="MobiDB-lite"/>
    </source>
</evidence>
<reference evidence="4" key="1">
    <citation type="journal article" date="2007" name="PLoS ONE">
        <title>The first genome sequence of an elite grapevine cultivar (Pinot noir Vitis vinifera L.): coping with a highly heterozygous genome.</title>
        <authorList>
            <person name="Velasco R."/>
            <person name="Zharkikh A."/>
            <person name="Troggio M."/>
            <person name="Cartwright D.A."/>
            <person name="Cestaro A."/>
            <person name="Pruss D."/>
            <person name="Pindo M."/>
            <person name="FitzGerald L.M."/>
            <person name="Vezzulli S."/>
            <person name="Reid J."/>
            <person name="Malacarne G."/>
            <person name="Iliev D."/>
            <person name="Coppola G."/>
            <person name="Wardell B."/>
            <person name="Micheletti D."/>
            <person name="Macalma T."/>
            <person name="Facci M."/>
            <person name="Mitchell J.T."/>
            <person name="Perazzolli M."/>
            <person name="Eldredge G."/>
            <person name="Gatto P."/>
            <person name="Oyzerski R."/>
            <person name="Moretto M."/>
            <person name="Gutin N."/>
            <person name="Stefanini M."/>
            <person name="Chen Y."/>
            <person name="Segala C."/>
            <person name="Davenport C."/>
            <person name="Dematte L."/>
            <person name="Mraz A."/>
            <person name="Battilana J."/>
            <person name="Stormo K."/>
            <person name="Costa F."/>
            <person name="Tao Q."/>
            <person name="Si-Ammour A."/>
            <person name="Harkins T."/>
            <person name="Lackey A."/>
            <person name="Perbost C."/>
            <person name="Taillon B."/>
            <person name="Stella A."/>
            <person name="Solovyev V."/>
            <person name="Fawcett J.A."/>
            <person name="Sterck L."/>
            <person name="Vandepoele K."/>
            <person name="Grando S.M."/>
            <person name="Toppo S."/>
            <person name="Moser C."/>
            <person name="Lanchbury J."/>
            <person name="Bogden R."/>
            <person name="Skolnick M."/>
            <person name="Sgaramella V."/>
            <person name="Bhatnagar S.K."/>
            <person name="Fontana P."/>
            <person name="Gutin A."/>
            <person name="Van de Peer Y."/>
            <person name="Salamini F."/>
            <person name="Viola R."/>
        </authorList>
    </citation>
    <scope>NUCLEOTIDE SEQUENCE</scope>
</reference>
<dbReference type="Pfam" id="PF07727">
    <property type="entry name" value="RVT_2"/>
    <property type="match status" value="1"/>
</dbReference>
<gene>
    <name evidence="4" type="ORF">VITISV_040310</name>
</gene>
<proteinExistence type="predicted"/>
<organism evidence="4">
    <name type="scientific">Vitis vinifera</name>
    <name type="common">Grape</name>
    <dbReference type="NCBI Taxonomy" id="29760"/>
    <lineage>
        <taxon>Eukaryota</taxon>
        <taxon>Viridiplantae</taxon>
        <taxon>Streptophyta</taxon>
        <taxon>Embryophyta</taxon>
        <taxon>Tracheophyta</taxon>
        <taxon>Spermatophyta</taxon>
        <taxon>Magnoliopsida</taxon>
        <taxon>eudicotyledons</taxon>
        <taxon>Gunneridae</taxon>
        <taxon>Pentapetalae</taxon>
        <taxon>rosids</taxon>
        <taxon>Vitales</taxon>
        <taxon>Vitaceae</taxon>
        <taxon>Viteae</taxon>
        <taxon>Vitis</taxon>
    </lineage>
</organism>
<dbReference type="InterPro" id="IPR013103">
    <property type="entry name" value="RVT_2"/>
</dbReference>
<dbReference type="ExpressionAtlas" id="A5BQ62">
    <property type="expression patterns" value="baseline and differential"/>
</dbReference>
<keyword evidence="1" id="KW-0064">Aspartyl protease</keyword>
<sequence length="1461" mass="165303">MEEQQERRNVGEKEGGQPSRNSGETGPEPKEHRIDVEINPTVENWNRIVQKAKERIPSQSQWPRLPKVPHMLRGTQDFKKLYEPRVISIGPYHHGKPHLRPGEMIKPLYAEQFLAGINQDFKDLYTKIESKIEAVRKCYDTKPTNRYNDEALIWMMLLDGLFLLQFIGSTVDPRDDMSNVLRDHQINFVTQDLFLLENQLPFGVLKLIFEGANFQDAPPMEKTIKEFVTDFGMPEGLSSEIQLEEENKEPSHLLELLRSALLGGYKKIQPKQKQEAEKKGKSSSSGGGIWESFRHIKELKAAGIYLKPSRKSFLTEISFKSHFFYGCLKLPRITIDGFTKTKFLNMVAYEMCPDAPVDQAVTSYVCFLYELIDQADDVKELRSKHILHNLLGSDEDVAKIFNEIGNDLVDPGAYGDVKARIQKHYDKRVNTWIAEGLHEHFRSPWTFTSLIAAVWILIVTGLQTYYAHPEFLLQIQDIIMDCVVRKSCVVRKTISIKPKKEEVQHFDDNENTPQEQQYCLARDRTMRSLLGSRPAAEVVLFRRVKRDFFGGCVWRRQEEDGVFFREVRDSRVSPASASADNIRASSGSSGSLIEESKGGSGSSLGSWGLSCKTKALEGDRPGDFITPTRLRGDNYDDWASNIQLALEAHCKFEFLEGTIIEQWKALAGLIGNAQVPDDRLNGKFDTKSWIIDTGATHHVTGDLSWLFDTIALFECPVGLPNGESVVATQSGSVRLSNNITLKNVLYVPKLNCNLLSVSQLTDDLHCIVQFNSYMCAIQDHTRELIGTGVRAVWIYLLVDKTEVFRMFMSFIAMVDRQFSQTVKVVQSDNGTEFKCLLDYFSATGILFQTSCVGTPQQNGRVERKHKHILNVGRALRFQANLPIYFWGESVLVAAHLINRTPSPLLHNKTPFEILFGTPPSYAAIHTFGCLSFAHDQKSKGDKFATIISSNDPKSFKEAMKDVGWQKSMHEEIRALEENGTWTLEPLPKGKRALGSQWVYRTKYFSNGDIERLKSRLVVLGNHQEAGIDYHETFSPVAKMTTVRTFLAIAASKNWELHQMDVHNAFLHGDLEEEVYMKLPPGFERSDPNLVCRLRKSLYGLKQAPRCWFAKLVTALKGYGFLQSYSDYSLFTYTKGNVQINVLVYVDDLIISGNDSAALKTFKAYLSDCFKMKDLGVLKYFLGIEVARSSAGLFLCQRKYTLDIVSEAGLLGAKPCGFPIEQNHRLGLANGELLSNLESYRRLVGRLIYLAVTRPDLAYSVHILSQFMQEPRIEHWEAALRVVHYLKGTPGQGILLRADSDLSLQGWCDSDWAACPVTKRSLSGWLVFLGQSPISWKTKKQHTVSRSSAEAEYRAMAAVTCELKWLKGLLLSLGMHHPKAIKLFCDSQSALHMAKNPVFHERTKHIEVDCHFVRDAITDGLIAPSYVPTVTQLADIFTKALGKKQFDYLLAKLGIFEPHAPT</sequence>
<feature type="compositionally biased region" description="Basic and acidic residues" evidence="2">
    <location>
        <begin position="1"/>
        <end position="15"/>
    </location>
</feature>
<dbReference type="Gene3D" id="3.30.420.10">
    <property type="entry name" value="Ribonuclease H-like superfamily/Ribonuclease H"/>
    <property type="match status" value="1"/>
</dbReference>
<dbReference type="InterPro" id="IPR036397">
    <property type="entry name" value="RNaseH_sf"/>
</dbReference>
<dbReference type="InterPro" id="IPR054722">
    <property type="entry name" value="PolX-like_BBD"/>
</dbReference>
<dbReference type="SUPFAM" id="SSF53098">
    <property type="entry name" value="Ribonuclease H-like"/>
    <property type="match status" value="1"/>
</dbReference>
<dbReference type="Pfam" id="PF14244">
    <property type="entry name" value="Retrotran_gag_3"/>
    <property type="match status" value="1"/>
</dbReference>